<evidence type="ECO:0000313" key="1">
    <source>
        <dbReference type="EMBL" id="OAT86754.1"/>
    </source>
</evidence>
<dbReference type="RefSeq" id="WP_066666070.1">
    <property type="nucleotide sequence ID" value="NZ_LYVF01000009.1"/>
</dbReference>
<dbReference type="STRING" id="1838280.A6M21_02765"/>
<reference evidence="1 2" key="1">
    <citation type="submission" date="2016-04" db="EMBL/GenBank/DDBJ databases">
        <authorList>
            <person name="Evans L.H."/>
            <person name="Alamgir A."/>
            <person name="Owens N."/>
            <person name="Weber N.D."/>
            <person name="Virtaneva K."/>
            <person name="Barbian K."/>
            <person name="Babar A."/>
            <person name="Rosenke K."/>
        </authorList>
    </citation>
    <scope>NUCLEOTIDE SEQUENCE [LARGE SCALE GENOMIC DNA]</scope>
    <source>
        <strain evidence="1 2">LMa1</strain>
    </source>
</reference>
<dbReference type="Proteomes" id="UP000078532">
    <property type="component" value="Unassembled WGS sequence"/>
</dbReference>
<dbReference type="EMBL" id="LYVF01000009">
    <property type="protein sequence ID" value="OAT86754.1"/>
    <property type="molecule type" value="Genomic_DNA"/>
</dbReference>
<evidence type="ECO:0000313" key="2">
    <source>
        <dbReference type="Proteomes" id="UP000078532"/>
    </source>
</evidence>
<dbReference type="AlphaFoldDB" id="A0A1B7LJL6"/>
<organism evidence="1 2">
    <name type="scientific">Desulfotomaculum copahuensis</name>
    <dbReference type="NCBI Taxonomy" id="1838280"/>
    <lineage>
        <taxon>Bacteria</taxon>
        <taxon>Bacillati</taxon>
        <taxon>Bacillota</taxon>
        <taxon>Clostridia</taxon>
        <taxon>Eubacteriales</taxon>
        <taxon>Desulfotomaculaceae</taxon>
        <taxon>Desulfotomaculum</taxon>
    </lineage>
</organism>
<sequence>MLAYTFTITLLEPLLVTRMGAGDPNSAVSFNFIPGSVLRGALINRYIRREKRGGKVDAAESQFRRMFFNETVCILNAYPVTGRGGRSLPTPFSWHAEKDTEEPAFDFAVKDVTDQAVVWKHVDKPFCDVEETGANELCAEFYQPDWHLSLHIDRGDRQRVNRPGTSNVFRYQALAPGERYRAAIVFTKELPAAEAGSFKNEFERLVFRGAEFSLGGSHLAGYGRVEIGDASWEDHWREYDPVGEDTGEVVVTLLSDALVRDGKTGNWAADLEPALHVPGQEKLRAFKRTRIVGGFNRTWNLPLPQSMAIQAGSVFIYRYSKELMDRLKKLVVTGIGERRVEGFGRLAVNWHRTEEITVRGKAAEDQSPRYVLGEDDGEARFLAEIMVKRMLRAKLDEYLAGAIQRIAIKSLPNRSQVSRLRTVLRQAIGEKKIEPLLDHLEKMKKTASIQFSRAVVQDGLLEQTLAKWVKEMAGNLDGMWDILGVEKKKLPSVGGLKPELTPELALEYTVRLIDGVLGKAVKEERSRAGSQM</sequence>
<name>A0A1B7LJL6_9FIRM</name>
<evidence type="ECO:0008006" key="3">
    <source>
        <dbReference type="Google" id="ProtNLM"/>
    </source>
</evidence>
<comment type="caution">
    <text evidence="1">The sequence shown here is derived from an EMBL/GenBank/DDBJ whole genome shotgun (WGS) entry which is preliminary data.</text>
</comment>
<accession>A0A1B7LJL6</accession>
<dbReference type="OrthoDB" id="482771at2"/>
<proteinExistence type="predicted"/>
<gene>
    <name evidence="1" type="ORF">A6M21_02765</name>
</gene>
<keyword evidence="2" id="KW-1185">Reference proteome</keyword>
<protein>
    <recommendedName>
        <fullName evidence="3">CRISPR-associated RAMP protein Csx10</fullName>
    </recommendedName>
</protein>